<dbReference type="Gene3D" id="3.40.50.1400">
    <property type="match status" value="2"/>
</dbReference>
<dbReference type="InterPro" id="IPR002762">
    <property type="entry name" value="CbiX-like"/>
</dbReference>
<feature type="domain" description="DR2241 4Fe-4S iron-sulfur cluster binding" evidence="3">
    <location>
        <begin position="396"/>
        <end position="474"/>
    </location>
</feature>
<dbReference type="Pfam" id="PF18069">
    <property type="entry name" value="DR2241"/>
    <property type="match status" value="1"/>
</dbReference>
<dbReference type="Gene3D" id="3.30.70.2320">
    <property type="match status" value="1"/>
</dbReference>
<dbReference type="Pfam" id="PF18009">
    <property type="entry name" value="Fer4_23"/>
    <property type="match status" value="1"/>
</dbReference>
<dbReference type="Proteomes" id="UP001597475">
    <property type="component" value="Unassembled WGS sequence"/>
</dbReference>
<evidence type="ECO:0000313" key="6">
    <source>
        <dbReference type="Proteomes" id="UP001597475"/>
    </source>
</evidence>
<keyword evidence="2" id="KW-0456">Lyase</keyword>
<dbReference type="InterPro" id="IPR050963">
    <property type="entry name" value="Sirohydro_Cobaltochel/CbiX"/>
</dbReference>
<dbReference type="InterPro" id="IPR041346">
    <property type="entry name" value="DR2241_Fer4"/>
</dbReference>
<dbReference type="Pfam" id="PF01903">
    <property type="entry name" value="CbiX"/>
    <property type="match status" value="2"/>
</dbReference>
<accession>A0ABW5P1T3</accession>
<reference evidence="6" key="1">
    <citation type="journal article" date="2019" name="Int. J. Syst. Evol. Microbiol.">
        <title>The Global Catalogue of Microorganisms (GCM) 10K type strain sequencing project: providing services to taxonomists for standard genome sequencing and annotation.</title>
        <authorList>
            <consortium name="The Broad Institute Genomics Platform"/>
            <consortium name="The Broad Institute Genome Sequencing Center for Infectious Disease"/>
            <person name="Wu L."/>
            <person name="Ma J."/>
        </authorList>
    </citation>
    <scope>NUCLEOTIDE SEQUENCE [LARGE SCALE GENOMIC DNA]</scope>
    <source>
        <strain evidence="6">KCTC 33842</strain>
    </source>
</reference>
<evidence type="ECO:0000313" key="5">
    <source>
        <dbReference type="EMBL" id="MFD2608851.1"/>
    </source>
</evidence>
<dbReference type="InterPro" id="IPR012374">
    <property type="entry name" value="CbiX-rel"/>
</dbReference>
<dbReference type="PANTHER" id="PTHR33542:SF3">
    <property type="entry name" value="SIROHYDROCHLORIN FERROCHELATASE, CHLOROPLASTIC"/>
    <property type="match status" value="1"/>
</dbReference>
<feature type="domain" description="DR2241 stabilising" evidence="4">
    <location>
        <begin position="306"/>
        <end position="390"/>
    </location>
</feature>
<dbReference type="PANTHER" id="PTHR33542">
    <property type="entry name" value="SIROHYDROCHLORIN FERROCHELATASE, CHLOROPLASTIC"/>
    <property type="match status" value="1"/>
</dbReference>
<organism evidence="5 6">
    <name type="scientific">Deinococcus taklimakanensis</name>
    <dbReference type="NCBI Taxonomy" id="536443"/>
    <lineage>
        <taxon>Bacteria</taxon>
        <taxon>Thermotogati</taxon>
        <taxon>Deinococcota</taxon>
        <taxon>Deinococci</taxon>
        <taxon>Deinococcales</taxon>
        <taxon>Deinococcaceae</taxon>
        <taxon>Deinococcus</taxon>
    </lineage>
</organism>
<evidence type="ECO:0000259" key="4">
    <source>
        <dbReference type="Pfam" id="PF18069"/>
    </source>
</evidence>
<name>A0ABW5P1T3_9DEIO</name>
<dbReference type="NCBIfam" id="NF002672">
    <property type="entry name" value="PRK02395.1-4"/>
    <property type="match status" value="1"/>
</dbReference>
<dbReference type="PIRSF" id="PIRSF018636">
    <property type="entry name" value="CbiX_N-term"/>
    <property type="match status" value="1"/>
</dbReference>
<gene>
    <name evidence="5" type="ORF">ACFSR9_05265</name>
</gene>
<dbReference type="RefSeq" id="WP_386843741.1">
    <property type="nucleotide sequence ID" value="NZ_JBHUMK010000020.1"/>
</dbReference>
<dbReference type="Gene3D" id="3.30.1360.190">
    <property type="match status" value="1"/>
</dbReference>
<evidence type="ECO:0000259" key="3">
    <source>
        <dbReference type="Pfam" id="PF18009"/>
    </source>
</evidence>
<comment type="caution">
    <text evidence="5">The sequence shown here is derived from an EMBL/GenBank/DDBJ whole genome shotgun (WGS) entry which is preliminary data.</text>
</comment>
<sequence length="491" mass="52557">MDKTSQQLEVVSTGTAAGVGRTLILLGHGSHLNADSAAAVRRHARAVRAQGRFGEVLEGYWKEEPSLRQLLRLARFRDVTVVPLFVSEGYFTGTVIPRELGFEWRGPVPPGGLSTVLEGRRVHYTRPYGVHPDMAEVIAARATEVCGEWSPERTALVVLGHGTGRDRQSQQAIEQAAAALRGRGRFAEVQALYLDQAPRVDDWAALTRSPDVVIVPFFASEGWHTQDTIPHDLGLTGAVTEFPELPGGPRRVFYSRPVGTHPAVTRVIVRLVEDSLDAPLSPEEPAWRAAGEALLRAARSSGGGLSVGEVQVAPLPGGGFDLRSQEDAGHSDLTPVALADLAAWTGRTADGAHRPIRTQRSLPRGWRAEVCAGELRAALHAVYPAVLEEASAWENGALPVVPWADTADRQSGLYAAVQRAGPAQVARARSTTCTGCLRTPLWAGEPLGTTFLAGDPQGLPCPEACTLLVAAVREELSSHQETPAQGEVTHV</sequence>
<evidence type="ECO:0000256" key="1">
    <source>
        <dbReference type="ARBA" id="ARBA00022723"/>
    </source>
</evidence>
<proteinExistence type="predicted"/>
<dbReference type="InterPro" id="IPR041181">
    <property type="entry name" value="DR2241_middle"/>
</dbReference>
<dbReference type="SUPFAM" id="SSF53800">
    <property type="entry name" value="Chelatase"/>
    <property type="match status" value="1"/>
</dbReference>
<keyword evidence="6" id="KW-1185">Reference proteome</keyword>
<protein>
    <submittedName>
        <fullName evidence="5">CbiX/SirB N-terminal domain-containing protein</fullName>
    </submittedName>
</protein>
<evidence type="ECO:0000256" key="2">
    <source>
        <dbReference type="ARBA" id="ARBA00023239"/>
    </source>
</evidence>
<keyword evidence="1" id="KW-0479">Metal-binding</keyword>
<dbReference type="EMBL" id="JBHUMK010000020">
    <property type="protein sequence ID" value="MFD2608851.1"/>
    <property type="molecule type" value="Genomic_DNA"/>
</dbReference>